<organism evidence="2 3">
    <name type="scientific">Triticum turgidum subsp. durum</name>
    <name type="common">Durum wheat</name>
    <name type="synonym">Triticum durum</name>
    <dbReference type="NCBI Taxonomy" id="4567"/>
    <lineage>
        <taxon>Eukaryota</taxon>
        <taxon>Viridiplantae</taxon>
        <taxon>Streptophyta</taxon>
        <taxon>Embryophyta</taxon>
        <taxon>Tracheophyta</taxon>
        <taxon>Spermatophyta</taxon>
        <taxon>Magnoliopsida</taxon>
        <taxon>Liliopsida</taxon>
        <taxon>Poales</taxon>
        <taxon>Poaceae</taxon>
        <taxon>BOP clade</taxon>
        <taxon>Pooideae</taxon>
        <taxon>Triticodae</taxon>
        <taxon>Triticeae</taxon>
        <taxon>Triticinae</taxon>
        <taxon>Triticum</taxon>
    </lineage>
</organism>
<dbReference type="PANTHER" id="PTHR33186">
    <property type="entry name" value="OS10G0136150 PROTEIN-RELATED"/>
    <property type="match status" value="1"/>
</dbReference>
<evidence type="ECO:0000313" key="2">
    <source>
        <dbReference type="EMBL" id="VAI42289.1"/>
    </source>
</evidence>
<sequence length="190" mass="21295">MRLLACVYSSETGAWGNLISTSVRGAFIYTMFTRMPGLLIGNSLYWLFEANHLAVILEFDLEKQSLVVMQAPTDIENNLTVMRADDGGLGLLSISGFTAKLWKRKTDRNGVASWWDGRTIEVDKLLSLSSEKPRKRLSLIGFGEENNTVFLPTLDGVLMVQLESLQFRKLSVSNNKLWLHPFKSVYTGGT</sequence>
<reference evidence="2 3" key="1">
    <citation type="submission" date="2017-09" db="EMBL/GenBank/DDBJ databases">
        <authorList>
            <consortium name="International Durum Wheat Genome Sequencing Consortium (IDWGSC)"/>
            <person name="Milanesi L."/>
        </authorList>
    </citation>
    <scope>NUCLEOTIDE SEQUENCE [LARGE SCALE GENOMIC DNA]</scope>
    <source>
        <strain evidence="3">cv. Svevo</strain>
    </source>
</reference>
<dbReference type="InterPro" id="IPR056594">
    <property type="entry name" value="AT5G49610-like_b-prop"/>
</dbReference>
<dbReference type="Pfam" id="PF23635">
    <property type="entry name" value="Beta-prop_AT5G49610-like"/>
    <property type="match status" value="1"/>
</dbReference>
<dbReference type="PANTHER" id="PTHR33186:SF13">
    <property type="entry name" value="OS10G0138300 PROTEIN"/>
    <property type="match status" value="1"/>
</dbReference>
<dbReference type="Gramene" id="TRITD6Av1G012120.1">
    <property type="protein sequence ID" value="TRITD6Av1G012120.1"/>
    <property type="gene ID" value="TRITD6Av1G012120"/>
</dbReference>
<evidence type="ECO:0000259" key="1">
    <source>
        <dbReference type="Pfam" id="PF23635"/>
    </source>
</evidence>
<dbReference type="EMBL" id="LT934121">
    <property type="protein sequence ID" value="VAI42289.1"/>
    <property type="molecule type" value="Genomic_DNA"/>
</dbReference>
<feature type="domain" description="F-box protein AT5G49610-like beta-propeller" evidence="1">
    <location>
        <begin position="4"/>
        <end position="183"/>
    </location>
</feature>
<protein>
    <recommendedName>
        <fullName evidence="1">F-box protein AT5G49610-like beta-propeller domain-containing protein</fullName>
    </recommendedName>
</protein>
<accession>A0A9R0XTI5</accession>
<keyword evidence="3" id="KW-1185">Reference proteome</keyword>
<evidence type="ECO:0000313" key="3">
    <source>
        <dbReference type="Proteomes" id="UP000324705"/>
    </source>
</evidence>
<dbReference type="Proteomes" id="UP000324705">
    <property type="component" value="Chromosome 6A"/>
</dbReference>
<proteinExistence type="predicted"/>
<gene>
    <name evidence="2" type="ORF">TRITD_6Av1G012120</name>
</gene>
<dbReference type="AlphaFoldDB" id="A0A9R0XTI5"/>
<name>A0A9R0XTI5_TRITD</name>